<keyword evidence="4" id="KW-0963">Cytoplasm</keyword>
<sequence length="243" mass="24564">MPAAGQPLVVRPINAQTGAIRSGVGSAVFEVGSTRVVCAVYGPQVDARQEFSERGRLACEVKVAAFARPARSASAPPTGAEESAFAAELHTALSPSLRLDAYPKSSWQLCAFVVEDDGSALPALINCASLALADAGIQMFDMVAACSVACFHDGRVVGTPTAEEEASALGQVLFAQMAGSGKVSSLQASGLIPANAFDDACAAAAAGCAATAQTLRAALVASWRTRHADVNGSAKLAEAVVAG</sequence>
<dbReference type="GO" id="GO:0000177">
    <property type="term" value="C:cytoplasmic exosome (RNase complex)"/>
    <property type="evidence" value="ECO:0007669"/>
    <property type="project" value="TreeGrafter"/>
</dbReference>
<dbReference type="Proteomes" id="UP000751190">
    <property type="component" value="Unassembled WGS sequence"/>
</dbReference>
<dbReference type="SUPFAM" id="SSF55666">
    <property type="entry name" value="Ribonuclease PH domain 2-like"/>
    <property type="match status" value="1"/>
</dbReference>
<dbReference type="InterPro" id="IPR036345">
    <property type="entry name" value="ExoRNase_PH_dom2_sf"/>
</dbReference>
<dbReference type="OMA" id="TVCFFHG"/>
<evidence type="ECO:0000256" key="7">
    <source>
        <dbReference type="ARBA" id="ARBA00022884"/>
    </source>
</evidence>
<evidence type="ECO:0000256" key="1">
    <source>
        <dbReference type="ARBA" id="ARBA00004123"/>
    </source>
</evidence>
<name>A0A8J6CBI9_DIALT</name>
<evidence type="ECO:0000256" key="4">
    <source>
        <dbReference type="ARBA" id="ARBA00022490"/>
    </source>
</evidence>
<comment type="subcellular location">
    <subcellularLocation>
        <location evidence="2">Cytoplasm</location>
    </subcellularLocation>
    <subcellularLocation>
        <location evidence="1">Nucleus</location>
    </subcellularLocation>
</comment>
<keyword evidence="8" id="KW-0539">Nucleus</keyword>
<dbReference type="GO" id="GO:0006364">
    <property type="term" value="P:rRNA processing"/>
    <property type="evidence" value="ECO:0007669"/>
    <property type="project" value="UniProtKB-KW"/>
</dbReference>
<comment type="similarity">
    <text evidence="3">Belongs to the RNase PH family.</text>
</comment>
<dbReference type="EMBL" id="JAGTXO010000015">
    <property type="protein sequence ID" value="KAG8463745.1"/>
    <property type="molecule type" value="Genomic_DNA"/>
</dbReference>
<evidence type="ECO:0000313" key="11">
    <source>
        <dbReference type="Proteomes" id="UP000751190"/>
    </source>
</evidence>
<dbReference type="GO" id="GO:0071028">
    <property type="term" value="P:nuclear mRNA surveillance"/>
    <property type="evidence" value="ECO:0007669"/>
    <property type="project" value="TreeGrafter"/>
</dbReference>
<evidence type="ECO:0000259" key="9">
    <source>
        <dbReference type="Pfam" id="PF01138"/>
    </source>
</evidence>
<dbReference type="GO" id="GO:0003723">
    <property type="term" value="F:RNA binding"/>
    <property type="evidence" value="ECO:0007669"/>
    <property type="project" value="UniProtKB-KW"/>
</dbReference>
<feature type="domain" description="Exoribonuclease phosphorolytic" evidence="9">
    <location>
        <begin position="10"/>
        <end position="138"/>
    </location>
</feature>
<comment type="caution">
    <text evidence="10">The sequence shown here is derived from an EMBL/GenBank/DDBJ whole genome shotgun (WGS) entry which is preliminary data.</text>
</comment>
<dbReference type="OrthoDB" id="2504340at2759"/>
<protein>
    <recommendedName>
        <fullName evidence="9">Exoribonuclease phosphorolytic domain-containing protein</fullName>
    </recommendedName>
</protein>
<dbReference type="PANTHER" id="PTHR11953">
    <property type="entry name" value="EXOSOME COMPLEX COMPONENT"/>
    <property type="match status" value="1"/>
</dbReference>
<dbReference type="SUPFAM" id="SSF54211">
    <property type="entry name" value="Ribosomal protein S5 domain 2-like"/>
    <property type="match status" value="1"/>
</dbReference>
<evidence type="ECO:0000256" key="2">
    <source>
        <dbReference type="ARBA" id="ARBA00004496"/>
    </source>
</evidence>
<dbReference type="GO" id="GO:0005730">
    <property type="term" value="C:nucleolus"/>
    <property type="evidence" value="ECO:0007669"/>
    <property type="project" value="TreeGrafter"/>
</dbReference>
<evidence type="ECO:0000256" key="8">
    <source>
        <dbReference type="ARBA" id="ARBA00023242"/>
    </source>
</evidence>
<keyword evidence="7" id="KW-0694">RNA-binding</keyword>
<dbReference type="GO" id="GO:0000176">
    <property type="term" value="C:nuclear exosome (RNase complex)"/>
    <property type="evidence" value="ECO:0007669"/>
    <property type="project" value="TreeGrafter"/>
</dbReference>
<gene>
    <name evidence="10" type="ORF">KFE25_004018</name>
</gene>
<evidence type="ECO:0000256" key="6">
    <source>
        <dbReference type="ARBA" id="ARBA00022835"/>
    </source>
</evidence>
<evidence type="ECO:0000256" key="3">
    <source>
        <dbReference type="ARBA" id="ARBA00006678"/>
    </source>
</evidence>
<proteinExistence type="inferred from homology"/>
<dbReference type="AlphaFoldDB" id="A0A8J6CBI9"/>
<reference evidence="10" key="1">
    <citation type="submission" date="2021-05" db="EMBL/GenBank/DDBJ databases">
        <title>The genome of the haptophyte Pavlova lutheri (Diacronema luteri, Pavlovales) - a model for lipid biosynthesis in eukaryotic algae.</title>
        <authorList>
            <person name="Hulatt C.J."/>
            <person name="Posewitz M.C."/>
        </authorList>
    </citation>
    <scope>NUCLEOTIDE SEQUENCE</scope>
    <source>
        <strain evidence="10">NIVA-4/92</strain>
    </source>
</reference>
<dbReference type="GO" id="GO:0034475">
    <property type="term" value="P:U4 snRNA 3'-end processing"/>
    <property type="evidence" value="ECO:0007669"/>
    <property type="project" value="TreeGrafter"/>
</dbReference>
<keyword evidence="5" id="KW-0698">rRNA processing</keyword>
<accession>A0A8J6CBI9</accession>
<keyword evidence="11" id="KW-1185">Reference proteome</keyword>
<dbReference type="InterPro" id="IPR020568">
    <property type="entry name" value="Ribosomal_Su5_D2-typ_SF"/>
</dbReference>
<dbReference type="Pfam" id="PF01138">
    <property type="entry name" value="RNase_PH"/>
    <property type="match status" value="1"/>
</dbReference>
<dbReference type="GO" id="GO:0016075">
    <property type="term" value="P:rRNA catabolic process"/>
    <property type="evidence" value="ECO:0007669"/>
    <property type="project" value="TreeGrafter"/>
</dbReference>
<dbReference type="GO" id="GO:0071051">
    <property type="term" value="P:poly(A)-dependent snoRNA 3'-end processing"/>
    <property type="evidence" value="ECO:0007669"/>
    <property type="project" value="TreeGrafter"/>
</dbReference>
<dbReference type="InterPro" id="IPR001247">
    <property type="entry name" value="ExoRNase_PH_dom1"/>
</dbReference>
<keyword evidence="6" id="KW-0271">Exosome</keyword>
<evidence type="ECO:0000256" key="5">
    <source>
        <dbReference type="ARBA" id="ARBA00022552"/>
    </source>
</evidence>
<organism evidence="10 11">
    <name type="scientific">Diacronema lutheri</name>
    <name type="common">Unicellular marine alga</name>
    <name type="synonym">Monochrysis lutheri</name>
    <dbReference type="NCBI Taxonomy" id="2081491"/>
    <lineage>
        <taxon>Eukaryota</taxon>
        <taxon>Haptista</taxon>
        <taxon>Haptophyta</taxon>
        <taxon>Pavlovophyceae</taxon>
        <taxon>Pavlovales</taxon>
        <taxon>Pavlovaceae</taxon>
        <taxon>Diacronema</taxon>
    </lineage>
</organism>
<dbReference type="PANTHER" id="PTHR11953:SF2">
    <property type="entry name" value="EXOSOME COMPLEX COMPONENT MTR3"/>
    <property type="match status" value="1"/>
</dbReference>
<evidence type="ECO:0000313" key="10">
    <source>
        <dbReference type="EMBL" id="KAG8463745.1"/>
    </source>
</evidence>
<dbReference type="Gene3D" id="3.30.230.70">
    <property type="entry name" value="GHMP Kinase, N-terminal domain"/>
    <property type="match status" value="1"/>
</dbReference>
<dbReference type="InterPro" id="IPR027408">
    <property type="entry name" value="PNPase/RNase_PH_dom_sf"/>
</dbReference>
<dbReference type="InterPro" id="IPR050080">
    <property type="entry name" value="RNase_PH"/>
</dbReference>
<dbReference type="CDD" id="cd11371">
    <property type="entry name" value="RNase_PH_MTR3"/>
    <property type="match status" value="1"/>
</dbReference>